<dbReference type="InterPro" id="IPR050708">
    <property type="entry name" value="T6SS_VgrG/RHS"/>
</dbReference>
<feature type="region of interest" description="Disordered" evidence="1">
    <location>
        <begin position="353"/>
        <end position="386"/>
    </location>
</feature>
<gene>
    <name evidence="4" type="ORF">JS756_22550</name>
</gene>
<dbReference type="PROSITE" id="PS50818">
    <property type="entry name" value="INTEIN_C_TER"/>
    <property type="match status" value="1"/>
</dbReference>
<feature type="region of interest" description="Disordered" evidence="1">
    <location>
        <begin position="14"/>
        <end position="68"/>
    </location>
</feature>
<dbReference type="InterPro" id="IPR006530">
    <property type="entry name" value="YD"/>
</dbReference>
<sequence>MALLPSAAWAIAPHARDDVPLTDLQKSTAASLDEAKAGEYEDWEGELTPPDEYNPTKTAPPPGGSAAVALDASGDRLVQAGDLPVSIGKASPTESDPEPPAPTGTWNVAVQPRSSTEDASVDGAIITVTPPSSGATPVDVQLDYGKFEDLYGTEWASRLQLVQLPECFLTAPEQDGCATPTEVPTENDPGTETVRATVDPATAQTEGLTAQSGGGPMVLAATDSASGAGGTYKATDLSPSGTWTAGGSGGGFSWTYPLTIPKPPAGPAPKIALNYSSQAVDGKTSVANGQASWVGDGWSYHPGFIERRYRTCSDDLDGSPNNDNGTDKKKADLCWASDNVVMSLGGTTTDLVHDDASGDWTPSSDGGERVEHKTSSTNGNGDNDGEYWIVTTRDGTRYWFGRNKVGGGLADTNSVFTAPVFGNHAGEPCHKTAFADSACTQAWRWNLDYVEDVHGNAMVVDWARETNHYAKNGKFKQHVSYVRGGYPKQIRYGLRADDLGGAPSAKVTFSVSERCVAEGAVDCSDTEFTSKNYEDKQPWWDTPSTLNCTADVKNCYVSAPTFWTRKRLTGVTTYAQRTEGSTALSKVDHWALEQSFPRQRTDTHPPLWLDSITRTGYGTDGSGTSLPPVTFLPNVDDMPNRVARSASDPTPDFDRLRVATIRTETGGEIQVAYSTPCPSGSAPDPKTNGTRCFPVHWSPDPDLKTPKIEWFNKYVVTKVTEKDRVARQPDVVTTYTYEGDGAWAKDTDEFSKPALRTYSQWRGYASVLVKKGVTAGTGGNKATEQSQARLRFFRGMSRDAGRAEVTVKDSQGASLAEDLLPYQGLTAETIVYTKSGGTVASRQVTVPWAKKTATRERGDGLPDLDAWRTGVTRTDAARMTSTGHERTVRTVTTVDSTYGLPLTSYRSTLTPDADGKLTTGDRQCTATTYVHNTAEHLIGLVQRVRTTAGDCDHAPTASADEVVSDARTSYDALNAFGTAPTRGLPYQVDTVQGDGSGWVTTSRAAYDALGRVLSVTDAQGHKSTTAYTPATGPAFTTTTTDAAGFTRSTLVDPGRGTPLTVADANDRRTTATYDDLGRTTAVWTPSHKQGTDKAVHRFAYQIGADEPPAVTSSTLRDNGTYEDSVTIYDGLLRPRQTQSEALGGGRLVTDVFHNASGTVEQTDHGYLAKGEPDTEIFVPESVFQIPASTQTAYDGMGRPVKATELHEGDPDASTVYKYGGDWTLVWSGKTGDGTSTRLGSNAVKTFTDTLGRTRAVRYYTDVGLHEGQNTHYVYDARDTLSKVTDAQGNTWSYEHDARGRLTGATDPDLGTFTFGYDDLDRQIWSQDGAGRRQYTAYDVLGRRTALRDDAADGTLVAKWTYDSVSGGKGQLASSARYYSGEAFVNEVTGYDSEYRVTGTRTTVPDTEATKGLAGSYSYGYGYTDTGKPLYTDLPAAPGGLAAERVVTRYNGDGVPLTTSGLNWYTSDADYSPYGQVLRTVSGESGHRVWSTNEYDVHTGRLTRSVYDRETAGPHRLDDTWYGYDIAGNVTWITDVRADGSRDRQCFSYDPMGQLRNAWTGATGGCPQASGERGAGPDPKDVTAGPDGDGYWYSYDFDSVGNRTELVDHDLNDPALDDTYTYDYGVTSGNNGTQPSTVTRPHALTRVDSVVREPGSNATSMATYGYDVTGNTITRTLGGDTQNLEWDRRNKVTSVSGFGTGKGAVVNASGKCLDVEGAKTADGTPVQLYRCNGTPAQQWQFTGDTLRAMGKCATASGTNLVLSACDGSAAQTFTRRAADDSLYQAASGKCVAVPSADFTDGRNLQLSDCAAGDAQRWTAGDTTSYLYDAQGDRLVEKTATTRTLYLGETTVTVDSAGTALNAERYYSQPGAPTTLRRTHGKPTGHELSVLLSDRLGTATTAVSLADGQAVTRRKFGPYGNPRGAEPGNWPGRSAFLGTGVTDSTTGLTHIGAREYDPVTGRFLSVDPVIDISDPLQMNGYAYANGNPVTLSDPTGLLWGWVDSVVNAVSDAGKGAWNGAVDGFYDFSEGVYSITDALGWTDGAAQDVRNDRNGNTPFSVHDTIRGEDKDTKAYKFGYIVGYSSVPFVPSPAAPEIGLAEATAKNSGRLSRLFSRIVNKVFHEEQTPRSVEMPVRPPSGNGFSAGRLLDHCNSFLAGTEVLLADGSSKPIEDLRPGDRVRATDPETGYTAGETVTTTFLTKDDKSYVDVKVGTPGDASTIHTTDHHPFWSESEHAWLNAADLKPGMALRTDDGATVTVLGTHAYQAHQDTYNLTVEELHTYYVLAGATPVLVHNSNCGPEFNSPMSAFRHYMKHAFGVQLNKKGNWTGAHGYHQPDMAEFNGPGGFRAYKEAASKFMSGSPRRGDLVSNDGTLFRADHGTGYFGVLDSRGNIQTFFRPGGNLDDYMREQQSKYGGSFVE</sequence>
<dbReference type="InterPro" id="IPR000772">
    <property type="entry name" value="Ricin_B_lectin"/>
</dbReference>
<dbReference type="Pfam" id="PF05593">
    <property type="entry name" value="RHS_repeat"/>
    <property type="match status" value="1"/>
</dbReference>
<dbReference type="PANTHER" id="PTHR32305">
    <property type="match status" value="1"/>
</dbReference>
<dbReference type="CDD" id="cd00081">
    <property type="entry name" value="Hint"/>
    <property type="match status" value="1"/>
</dbReference>
<dbReference type="Pfam" id="PF07591">
    <property type="entry name" value="PT-HINT"/>
    <property type="match status" value="1"/>
</dbReference>
<evidence type="ECO:0000259" key="2">
    <source>
        <dbReference type="SMART" id="SM00306"/>
    </source>
</evidence>
<dbReference type="InterPro" id="IPR030934">
    <property type="entry name" value="Intein_C"/>
</dbReference>
<feature type="domain" description="Ricin B lectin" evidence="3">
    <location>
        <begin position="1699"/>
        <end position="1819"/>
    </location>
</feature>
<dbReference type="NCBIfam" id="TIGR01643">
    <property type="entry name" value="YD_repeat_2x"/>
    <property type="match status" value="1"/>
</dbReference>
<feature type="region of interest" description="Disordered" evidence="1">
    <location>
        <begin position="86"/>
        <end position="108"/>
    </location>
</feature>
<dbReference type="InterPro" id="IPR003587">
    <property type="entry name" value="Hint_dom_N"/>
</dbReference>
<feature type="region of interest" description="Disordered" evidence="1">
    <location>
        <begin position="2165"/>
        <end position="2187"/>
    </location>
</feature>
<organism evidence="4 5">
    <name type="scientific">Streptomyces actuosus</name>
    <dbReference type="NCBI Taxonomy" id="1885"/>
    <lineage>
        <taxon>Bacteria</taxon>
        <taxon>Bacillati</taxon>
        <taxon>Actinomycetota</taxon>
        <taxon>Actinomycetes</taxon>
        <taxon>Kitasatosporales</taxon>
        <taxon>Streptomycetaceae</taxon>
        <taxon>Streptomyces</taxon>
    </lineage>
</organism>
<proteinExistence type="predicted"/>
<dbReference type="PROSITE" id="PS50231">
    <property type="entry name" value="RICIN_B_LECTIN"/>
    <property type="match status" value="1"/>
</dbReference>
<dbReference type="Pfam" id="PF00652">
    <property type="entry name" value="Ricin_B_lectin"/>
    <property type="match status" value="1"/>
</dbReference>
<dbReference type="RefSeq" id="WP_205384985.1">
    <property type="nucleotide sequence ID" value="NZ_JAFFZS010000019.1"/>
</dbReference>
<dbReference type="Proteomes" id="UP000788262">
    <property type="component" value="Unassembled WGS sequence"/>
</dbReference>
<dbReference type="SMART" id="SM00458">
    <property type="entry name" value="RICIN"/>
    <property type="match status" value="1"/>
</dbReference>
<dbReference type="Gene3D" id="2.80.10.50">
    <property type="match status" value="1"/>
</dbReference>
<accession>A0ABS2VUN1</accession>
<dbReference type="NCBIfam" id="TIGR01443">
    <property type="entry name" value="intein_Cterm"/>
    <property type="match status" value="1"/>
</dbReference>
<name>A0ABS2VUN1_STRAS</name>
<dbReference type="PANTHER" id="PTHR32305:SF17">
    <property type="entry name" value="TRNA NUCLEASE WAPA"/>
    <property type="match status" value="1"/>
</dbReference>
<dbReference type="InterPro" id="IPR036844">
    <property type="entry name" value="Hint_dom_sf"/>
</dbReference>
<evidence type="ECO:0000313" key="4">
    <source>
        <dbReference type="EMBL" id="MBN0046840.1"/>
    </source>
</evidence>
<dbReference type="SUPFAM" id="SSF51294">
    <property type="entry name" value="Hedgehog/intein (Hint) domain"/>
    <property type="match status" value="1"/>
</dbReference>
<dbReference type="NCBIfam" id="TIGR03696">
    <property type="entry name" value="Rhs_assc_core"/>
    <property type="match status" value="1"/>
</dbReference>
<keyword evidence="5" id="KW-1185">Reference proteome</keyword>
<evidence type="ECO:0000256" key="1">
    <source>
        <dbReference type="SAM" id="MobiDB-lite"/>
    </source>
</evidence>
<dbReference type="Gene3D" id="2.180.10.10">
    <property type="entry name" value="RHS repeat-associated core"/>
    <property type="match status" value="2"/>
</dbReference>
<reference evidence="4 5" key="1">
    <citation type="submission" date="2021-02" db="EMBL/GenBank/DDBJ databases">
        <title>Whole genome sequencing of Streptomyces actuosus VRA1.</title>
        <authorList>
            <person name="Sen G."/>
            <person name="Sen A."/>
        </authorList>
    </citation>
    <scope>NUCLEOTIDE SEQUENCE [LARGE SCALE GENOMIC DNA]</scope>
    <source>
        <strain evidence="4 5">VRA1</strain>
    </source>
</reference>
<dbReference type="InterPro" id="IPR035992">
    <property type="entry name" value="Ricin_B-like_lectins"/>
</dbReference>
<dbReference type="InterPro" id="IPR022385">
    <property type="entry name" value="Rhs_assc_core"/>
</dbReference>
<feature type="compositionally biased region" description="Basic and acidic residues" evidence="1">
    <location>
        <begin position="2167"/>
        <end position="2181"/>
    </location>
</feature>
<dbReference type="InterPro" id="IPR031325">
    <property type="entry name" value="RHS_repeat"/>
</dbReference>
<protein>
    <submittedName>
        <fullName evidence="4">Ricin-type beta-trefoil lectin domain protein</fullName>
    </submittedName>
</protein>
<dbReference type="Gene3D" id="2.170.16.10">
    <property type="entry name" value="Hedgehog/Intein (Hint) domain"/>
    <property type="match status" value="1"/>
</dbReference>
<comment type="caution">
    <text evidence="4">The sequence shown here is derived from an EMBL/GenBank/DDBJ whole genome shotgun (WGS) entry which is preliminary data.</text>
</comment>
<evidence type="ECO:0000313" key="5">
    <source>
        <dbReference type="Proteomes" id="UP000788262"/>
    </source>
</evidence>
<dbReference type="SUPFAM" id="SSF50370">
    <property type="entry name" value="Ricin B-like lectins"/>
    <property type="match status" value="1"/>
</dbReference>
<dbReference type="EMBL" id="JAFFZS010000019">
    <property type="protein sequence ID" value="MBN0046840.1"/>
    <property type="molecule type" value="Genomic_DNA"/>
</dbReference>
<evidence type="ECO:0000259" key="3">
    <source>
        <dbReference type="SMART" id="SM00458"/>
    </source>
</evidence>
<dbReference type="SMART" id="SM00306">
    <property type="entry name" value="HintN"/>
    <property type="match status" value="1"/>
</dbReference>
<feature type="domain" description="Hint" evidence="2">
    <location>
        <begin position="2149"/>
        <end position="2250"/>
    </location>
</feature>